<dbReference type="CDD" id="cd00560">
    <property type="entry name" value="PanC"/>
    <property type="match status" value="1"/>
</dbReference>
<feature type="binding site" evidence="8">
    <location>
        <begin position="148"/>
        <end position="151"/>
    </location>
    <ligand>
        <name>ATP</name>
        <dbReference type="ChEBI" id="CHEBI:30616"/>
    </ligand>
</feature>
<dbReference type="Gene3D" id="3.30.1300.10">
    <property type="entry name" value="Pantoate-beta-alanine ligase, C-terminal domain"/>
    <property type="match status" value="1"/>
</dbReference>
<dbReference type="NCBIfam" id="TIGR00125">
    <property type="entry name" value="cyt_tran_rel"/>
    <property type="match status" value="1"/>
</dbReference>
<comment type="similarity">
    <text evidence="2 8">Belongs to the pantothenate synthetase family.</text>
</comment>
<dbReference type="GO" id="GO:0004592">
    <property type="term" value="F:pantoate-beta-alanine ligase activity"/>
    <property type="evidence" value="ECO:0007669"/>
    <property type="project" value="UniProtKB-UniRule"/>
</dbReference>
<dbReference type="OrthoDB" id="9773087at2"/>
<evidence type="ECO:0000256" key="6">
    <source>
        <dbReference type="ARBA" id="ARBA00022840"/>
    </source>
</evidence>
<dbReference type="GO" id="GO:0005524">
    <property type="term" value="F:ATP binding"/>
    <property type="evidence" value="ECO:0007669"/>
    <property type="project" value="UniProtKB-KW"/>
</dbReference>
<comment type="pathway">
    <text evidence="1 8">Cofactor biosynthesis; (R)-pantothenate biosynthesis; (R)-pantothenate from (R)-pantoate and beta-alanine: step 1/1.</text>
</comment>
<dbReference type="AlphaFoldDB" id="A0A1W1Y9A9"/>
<dbReference type="FunFam" id="3.40.50.620:FF:000013">
    <property type="entry name" value="Pantothenate synthetase"/>
    <property type="match status" value="1"/>
</dbReference>
<dbReference type="EC" id="6.3.2.1" evidence="8"/>
<dbReference type="GO" id="GO:0015940">
    <property type="term" value="P:pantothenate biosynthetic process"/>
    <property type="evidence" value="ECO:0007669"/>
    <property type="project" value="UniProtKB-UniRule"/>
</dbReference>
<evidence type="ECO:0000256" key="4">
    <source>
        <dbReference type="ARBA" id="ARBA00022655"/>
    </source>
</evidence>
<gene>
    <name evidence="8" type="primary">panC</name>
    <name evidence="9" type="ORF">SAMN06296427_101117</name>
</gene>
<protein>
    <recommendedName>
        <fullName evidence="8">Pantothenate synthetase</fullName>
        <shortName evidence="8">PS</shortName>
        <ecNumber evidence="8">6.3.2.1</ecNumber>
    </recommendedName>
    <alternativeName>
        <fullName evidence="8">Pantoate--beta-alanine ligase</fullName>
    </alternativeName>
    <alternativeName>
        <fullName evidence="8">Pantoate-activating enzyme</fullName>
    </alternativeName>
</protein>
<dbReference type="NCBIfam" id="TIGR00018">
    <property type="entry name" value="panC"/>
    <property type="match status" value="1"/>
</dbReference>
<dbReference type="Gene3D" id="3.40.50.620">
    <property type="entry name" value="HUPs"/>
    <property type="match status" value="1"/>
</dbReference>
<comment type="subcellular location">
    <subcellularLocation>
        <location evidence="8">Cytoplasm</location>
    </subcellularLocation>
</comment>
<dbReference type="GO" id="GO:0005829">
    <property type="term" value="C:cytosol"/>
    <property type="evidence" value="ECO:0007669"/>
    <property type="project" value="TreeGrafter"/>
</dbReference>
<feature type="binding site" evidence="8">
    <location>
        <begin position="30"/>
        <end position="37"/>
    </location>
    <ligand>
        <name>ATP</name>
        <dbReference type="ChEBI" id="CHEBI:30616"/>
    </ligand>
</feature>
<comment type="caution">
    <text evidence="8">Lacks conserved residue(s) required for the propagation of feature annotation.</text>
</comment>
<dbReference type="RefSeq" id="WP_084015336.1">
    <property type="nucleotide sequence ID" value="NZ_FWXS01000001.1"/>
</dbReference>
<dbReference type="EMBL" id="FWXS01000001">
    <property type="protein sequence ID" value="SMC32725.1"/>
    <property type="molecule type" value="Genomic_DNA"/>
</dbReference>
<comment type="function">
    <text evidence="8">Catalyzes the condensation of pantoate with beta-alanine in an ATP-dependent reaction via a pantoyl-adenylate intermediate.</text>
</comment>
<dbReference type="InterPro" id="IPR014729">
    <property type="entry name" value="Rossmann-like_a/b/a_fold"/>
</dbReference>
<evidence type="ECO:0000313" key="10">
    <source>
        <dbReference type="Proteomes" id="UP000192393"/>
    </source>
</evidence>
<sequence length="280" mass="32218">MILIKSLGELQSLIQNQKNLHNKIGFVPTMGALHDGHISLVKDSVEQNDFTIVSIFVNPTQFNNKEDLKKYPRTEEADIEILKNSGCDAIFFPKVEDIYPEGEKSEIFSFDGIEHQMEGKFRPGHFDGVATVVNRFFEIIEPDKAYFGEKDFQQLRIIQELVKKLNLNVQIVPVSIMRENDGLAMSSRNMRLTKEMRKESPKIYQILSEAKEFLKLNSIAETKNFVQEKFNQTKLELEYFEIAEEKTLAPASEKENHKNLRGFIAVFAGEIRLIDNISLN</sequence>
<evidence type="ECO:0000256" key="5">
    <source>
        <dbReference type="ARBA" id="ARBA00022741"/>
    </source>
</evidence>
<organism evidence="9 10">
    <name type="scientific">Moheibacter sediminis</name>
    <dbReference type="NCBI Taxonomy" id="1434700"/>
    <lineage>
        <taxon>Bacteria</taxon>
        <taxon>Pseudomonadati</taxon>
        <taxon>Bacteroidota</taxon>
        <taxon>Flavobacteriia</taxon>
        <taxon>Flavobacteriales</taxon>
        <taxon>Weeksellaceae</taxon>
        <taxon>Moheibacter</taxon>
    </lineage>
</organism>
<proteinExistence type="inferred from homology"/>
<feature type="binding site" evidence="8">
    <location>
        <position position="154"/>
    </location>
    <ligand>
        <name>(R)-pantoate</name>
        <dbReference type="ChEBI" id="CHEBI:15980"/>
    </ligand>
</feature>
<dbReference type="PANTHER" id="PTHR21299:SF1">
    <property type="entry name" value="PANTOATE--BETA-ALANINE LIGASE"/>
    <property type="match status" value="1"/>
</dbReference>
<comment type="catalytic activity">
    <reaction evidence="7 8">
        <text>(R)-pantoate + beta-alanine + ATP = (R)-pantothenate + AMP + diphosphate + H(+)</text>
        <dbReference type="Rhea" id="RHEA:10912"/>
        <dbReference type="ChEBI" id="CHEBI:15378"/>
        <dbReference type="ChEBI" id="CHEBI:15980"/>
        <dbReference type="ChEBI" id="CHEBI:29032"/>
        <dbReference type="ChEBI" id="CHEBI:30616"/>
        <dbReference type="ChEBI" id="CHEBI:33019"/>
        <dbReference type="ChEBI" id="CHEBI:57966"/>
        <dbReference type="ChEBI" id="CHEBI:456215"/>
        <dbReference type="EC" id="6.3.2.1"/>
    </reaction>
</comment>
<comment type="miscellaneous">
    <text evidence="8">The reaction proceeds by a bi uni uni bi ping pong mechanism.</text>
</comment>
<feature type="binding site" evidence="8">
    <location>
        <begin position="185"/>
        <end position="188"/>
    </location>
    <ligand>
        <name>ATP</name>
        <dbReference type="ChEBI" id="CHEBI:30616"/>
    </ligand>
</feature>
<evidence type="ECO:0000256" key="3">
    <source>
        <dbReference type="ARBA" id="ARBA00022598"/>
    </source>
</evidence>
<dbReference type="InterPro" id="IPR004821">
    <property type="entry name" value="Cyt_trans-like"/>
</dbReference>
<dbReference type="STRING" id="1434700.SAMN06296427_101117"/>
<dbReference type="Pfam" id="PF02569">
    <property type="entry name" value="Pantoate_ligase"/>
    <property type="match status" value="1"/>
</dbReference>
<evidence type="ECO:0000256" key="8">
    <source>
        <dbReference type="HAMAP-Rule" id="MF_00158"/>
    </source>
</evidence>
<keyword evidence="10" id="KW-1185">Reference proteome</keyword>
<dbReference type="SUPFAM" id="SSF52374">
    <property type="entry name" value="Nucleotidylyl transferase"/>
    <property type="match status" value="1"/>
</dbReference>
<dbReference type="InterPro" id="IPR042176">
    <property type="entry name" value="Pantoate_ligase_C"/>
</dbReference>
<keyword evidence="4 8" id="KW-0566">Pantothenate biosynthesis</keyword>
<keyword evidence="3 8" id="KW-0436">Ligase</keyword>
<name>A0A1W1Y9A9_9FLAO</name>
<feature type="active site" description="Proton donor" evidence="8">
    <location>
        <position position="37"/>
    </location>
</feature>
<evidence type="ECO:0000256" key="7">
    <source>
        <dbReference type="ARBA" id="ARBA00048258"/>
    </source>
</evidence>
<feature type="binding site" evidence="8">
    <location>
        <position position="61"/>
    </location>
    <ligand>
        <name>beta-alanine</name>
        <dbReference type="ChEBI" id="CHEBI:57966"/>
    </ligand>
</feature>
<evidence type="ECO:0000256" key="1">
    <source>
        <dbReference type="ARBA" id="ARBA00004990"/>
    </source>
</evidence>
<dbReference type="Proteomes" id="UP000192393">
    <property type="component" value="Unassembled WGS sequence"/>
</dbReference>
<keyword evidence="6 8" id="KW-0067">ATP-binding</keyword>
<reference evidence="9 10" key="1">
    <citation type="submission" date="2017-04" db="EMBL/GenBank/DDBJ databases">
        <authorList>
            <person name="Afonso C.L."/>
            <person name="Miller P.J."/>
            <person name="Scott M.A."/>
            <person name="Spackman E."/>
            <person name="Goraichik I."/>
            <person name="Dimitrov K.M."/>
            <person name="Suarez D.L."/>
            <person name="Swayne D.E."/>
        </authorList>
    </citation>
    <scope>NUCLEOTIDE SEQUENCE [LARGE SCALE GENOMIC DNA]</scope>
    <source>
        <strain evidence="9 10">CGMCC 1.12708</strain>
    </source>
</reference>
<keyword evidence="5 8" id="KW-0547">Nucleotide-binding</keyword>
<comment type="subunit">
    <text evidence="8">Homodimer.</text>
</comment>
<feature type="binding site" evidence="8">
    <location>
        <position position="61"/>
    </location>
    <ligand>
        <name>(R)-pantoate</name>
        <dbReference type="ChEBI" id="CHEBI:15980"/>
    </ligand>
</feature>
<keyword evidence="8" id="KW-0963">Cytoplasm</keyword>
<evidence type="ECO:0000256" key="2">
    <source>
        <dbReference type="ARBA" id="ARBA00009256"/>
    </source>
</evidence>
<evidence type="ECO:0000313" key="9">
    <source>
        <dbReference type="EMBL" id="SMC32725.1"/>
    </source>
</evidence>
<dbReference type="HAMAP" id="MF_00158">
    <property type="entry name" value="PanC"/>
    <property type="match status" value="1"/>
</dbReference>
<dbReference type="PANTHER" id="PTHR21299">
    <property type="entry name" value="CYTIDYLATE KINASE/PANTOATE-BETA-ALANINE LIGASE"/>
    <property type="match status" value="1"/>
</dbReference>
<dbReference type="UniPathway" id="UPA00028">
    <property type="reaction ID" value="UER00005"/>
</dbReference>
<accession>A0A1W1Y9A9</accession>
<dbReference type="InterPro" id="IPR003721">
    <property type="entry name" value="Pantoate_ligase"/>
</dbReference>